<comment type="similarity">
    <text evidence="6">Belongs to the ABC-4 integral membrane protein family.</text>
</comment>
<name>A0A0B5BKR2_9BACT</name>
<dbReference type="PANTHER" id="PTHR30572">
    <property type="entry name" value="MEMBRANE COMPONENT OF TRANSPORTER-RELATED"/>
    <property type="match status" value="1"/>
</dbReference>
<accession>A0A0B5BKR2</accession>
<evidence type="ECO:0000259" key="8">
    <source>
        <dbReference type="Pfam" id="PF02687"/>
    </source>
</evidence>
<organism evidence="10 11">
    <name type="scientific">Geobacter pickeringii</name>
    <dbReference type="NCBI Taxonomy" id="345632"/>
    <lineage>
        <taxon>Bacteria</taxon>
        <taxon>Pseudomonadati</taxon>
        <taxon>Thermodesulfobacteriota</taxon>
        <taxon>Desulfuromonadia</taxon>
        <taxon>Geobacterales</taxon>
        <taxon>Geobacteraceae</taxon>
        <taxon>Geobacter</taxon>
    </lineage>
</organism>
<dbReference type="AlphaFoldDB" id="A0A0B5BKR2"/>
<dbReference type="EMBL" id="CP009788">
    <property type="protein sequence ID" value="AJE04656.1"/>
    <property type="molecule type" value="Genomic_DNA"/>
</dbReference>
<protein>
    <recommendedName>
        <fullName evidence="12">ABC transporter permease</fullName>
    </recommendedName>
</protein>
<keyword evidence="11" id="KW-1185">Reference proteome</keyword>
<dbReference type="RefSeq" id="WP_039744861.1">
    <property type="nucleotide sequence ID" value="NZ_CP009788.1"/>
</dbReference>
<dbReference type="OrthoDB" id="9770036at2"/>
<keyword evidence="3 7" id="KW-0812">Transmembrane</keyword>
<sequence length="411" mass="43283">MFLRLLKSSLLRRPKAMVLTLVSIVLGASVATAFLGLSGELSHKMALELRKYGANILVEPTAAGLAGTGYLREDDLPKIKSVFWKYNITGFAPFLHGIAEFGAPGGTGRGVVTGTWFAKRLEIPGEMPTTQGVRAIAPWWQVTGRYPQSPDEAVIGAALARRLKTGVGGEVTATRQGKTARFRVVGVVTTGGYEEEQLFAPLASVQELLAAPGKVSRVLVSALTVPMDDFGRRDPATMSRRDYEKWYCTAYVTSVAKNVEEAMLGSRATPVWQIAGAEGTLLRRLGATMVLLTMLALGGAAVAVSSALTAAMAERRSEIALMKAMGADRRQVALLFLGETALLGTVGGFAGFFAGGALASFVSRQVFAAGVVSPAWLFPVALSSALLVALSGAAGPLRQALRVEPAQGLKG</sequence>
<feature type="transmembrane region" description="Helical" evidence="7">
    <location>
        <begin position="289"/>
        <end position="311"/>
    </location>
</feature>
<keyword evidence="4 7" id="KW-1133">Transmembrane helix</keyword>
<dbReference type="PANTHER" id="PTHR30572:SF4">
    <property type="entry name" value="ABC TRANSPORTER PERMEASE YTRF"/>
    <property type="match status" value="1"/>
</dbReference>
<feature type="transmembrane region" description="Helical" evidence="7">
    <location>
        <begin position="332"/>
        <end position="354"/>
    </location>
</feature>
<feature type="domain" description="MacB-like periplasmic core" evidence="9">
    <location>
        <begin position="18"/>
        <end position="221"/>
    </location>
</feature>
<feature type="transmembrane region" description="Helical" evidence="7">
    <location>
        <begin position="366"/>
        <end position="390"/>
    </location>
</feature>
<reference evidence="10 11" key="1">
    <citation type="journal article" date="2015" name="Genome Announc.">
        <title>Complete Genome of Geobacter pickeringii G13T, a Metal-Reducing Isolate from Sedimentary Kaolin Deposits.</title>
        <authorList>
            <person name="Badalamenti J.P."/>
            <person name="Bond D.R."/>
        </authorList>
    </citation>
    <scope>NUCLEOTIDE SEQUENCE [LARGE SCALE GENOMIC DNA]</scope>
    <source>
        <strain evidence="10 11">G13</strain>
    </source>
</reference>
<evidence type="ECO:0000313" key="10">
    <source>
        <dbReference type="EMBL" id="AJE04656.1"/>
    </source>
</evidence>
<dbReference type="GO" id="GO:0005886">
    <property type="term" value="C:plasma membrane"/>
    <property type="evidence" value="ECO:0007669"/>
    <property type="project" value="UniProtKB-SubCell"/>
</dbReference>
<comment type="subcellular location">
    <subcellularLocation>
        <location evidence="1">Cell membrane</location>
        <topology evidence="1">Multi-pass membrane protein</topology>
    </subcellularLocation>
</comment>
<keyword evidence="2" id="KW-1003">Cell membrane</keyword>
<evidence type="ECO:0000256" key="5">
    <source>
        <dbReference type="ARBA" id="ARBA00023136"/>
    </source>
</evidence>
<dbReference type="GO" id="GO:0022857">
    <property type="term" value="F:transmembrane transporter activity"/>
    <property type="evidence" value="ECO:0007669"/>
    <property type="project" value="TreeGrafter"/>
</dbReference>
<dbReference type="Proteomes" id="UP000057609">
    <property type="component" value="Chromosome"/>
</dbReference>
<evidence type="ECO:0008006" key="12">
    <source>
        <dbReference type="Google" id="ProtNLM"/>
    </source>
</evidence>
<dbReference type="Pfam" id="PF02687">
    <property type="entry name" value="FtsX"/>
    <property type="match status" value="1"/>
</dbReference>
<evidence type="ECO:0000256" key="1">
    <source>
        <dbReference type="ARBA" id="ARBA00004651"/>
    </source>
</evidence>
<dbReference type="InterPro" id="IPR003838">
    <property type="entry name" value="ABC3_permease_C"/>
</dbReference>
<dbReference type="Pfam" id="PF12704">
    <property type="entry name" value="MacB_PCD"/>
    <property type="match status" value="1"/>
</dbReference>
<evidence type="ECO:0000256" key="3">
    <source>
        <dbReference type="ARBA" id="ARBA00022692"/>
    </source>
</evidence>
<evidence type="ECO:0000256" key="6">
    <source>
        <dbReference type="ARBA" id="ARBA00038076"/>
    </source>
</evidence>
<evidence type="ECO:0000313" key="11">
    <source>
        <dbReference type="Proteomes" id="UP000057609"/>
    </source>
</evidence>
<evidence type="ECO:0000256" key="7">
    <source>
        <dbReference type="SAM" id="Phobius"/>
    </source>
</evidence>
<feature type="domain" description="ABC3 transporter permease C-terminal" evidence="8">
    <location>
        <begin position="293"/>
        <end position="405"/>
    </location>
</feature>
<gene>
    <name evidence="10" type="ORF">GPICK_15910</name>
</gene>
<evidence type="ECO:0000259" key="9">
    <source>
        <dbReference type="Pfam" id="PF12704"/>
    </source>
</evidence>
<proteinExistence type="inferred from homology"/>
<keyword evidence="5 7" id="KW-0472">Membrane</keyword>
<dbReference type="KEGG" id="gpi:GPICK_15910"/>
<dbReference type="InterPro" id="IPR025857">
    <property type="entry name" value="MacB_PCD"/>
</dbReference>
<dbReference type="HOGENOM" id="CLU_000604_8_4_7"/>
<evidence type="ECO:0000256" key="2">
    <source>
        <dbReference type="ARBA" id="ARBA00022475"/>
    </source>
</evidence>
<dbReference type="InterPro" id="IPR050250">
    <property type="entry name" value="Macrolide_Exporter_MacB"/>
</dbReference>
<evidence type="ECO:0000256" key="4">
    <source>
        <dbReference type="ARBA" id="ARBA00022989"/>
    </source>
</evidence>
<dbReference type="STRING" id="345632.GPICK_15910"/>